<dbReference type="PANTHER" id="PTHR24215:SF35">
    <property type="entry name" value="MUSCLE LIM PROTEIN MLP84B"/>
    <property type="match status" value="1"/>
</dbReference>
<evidence type="ECO:0000256" key="8">
    <source>
        <dbReference type="PROSITE-ProRule" id="PRU00125"/>
    </source>
</evidence>
<keyword evidence="9" id="KW-1133">Transmembrane helix</keyword>
<dbReference type="EMBL" id="JABSTR010000006">
    <property type="protein sequence ID" value="KAH9373252.1"/>
    <property type="molecule type" value="Genomic_DNA"/>
</dbReference>
<evidence type="ECO:0000256" key="1">
    <source>
        <dbReference type="ARBA" id="ARBA00004123"/>
    </source>
</evidence>
<dbReference type="SMART" id="SM00132">
    <property type="entry name" value="LIM"/>
    <property type="match status" value="2"/>
</dbReference>
<sequence>MPGICPRCNTTVFFNEEKIAIGKHWHIKCFSCGNADCHRRLDSSNLTEHEGDIYCRSCYGKLFGPKGYGYGGGAGVLSMDTGDKYKNGPPTCNIPATAQAHVAPQNGTVKPVTQKQPRWGGTDICPRCGKAVYMAEKKMGGGAAWHIACFNCQECHKRLESTILCEREGDIYCKSDKESPTMLRQRILHQTSSALESSAQVSRKPAYFPKSKGGRSWIRVLGFVFFLVYGAFPAAFYFSGWFRRFMVFGHYFNWPPLINFNDTHGYELPYTRTFFLESTDGVMLGTWHVMPKSQWGRCVTGVKEESEFEDDRPVIIYYHGHAETRAADYRVQLYKRLSESEVDAHVVTFDYRGFGDSTNVMPNRSGVIQDSLSVYNWVKKKVPKSRIIVWGHSLGTGIAMQLAEIFTETDDNPAAVVLEAPFNSLAEAALRWPLGAPFRYLPVLHRLAEPLQNDDTDFESERRAAKLSVPVLVMHSKDDPLIPYELCQKLLARLRADRPAGLPAPVFYEVDNTVGPGHRRIYKDPKFTSVVYGFIQSLET</sequence>
<dbReference type="InterPro" id="IPR000073">
    <property type="entry name" value="AB_hydrolase_1"/>
</dbReference>
<keyword evidence="6 8" id="KW-0440">LIM domain</keyword>
<evidence type="ECO:0000313" key="12">
    <source>
        <dbReference type="Proteomes" id="UP000821853"/>
    </source>
</evidence>
<dbReference type="SUPFAM" id="SSF57716">
    <property type="entry name" value="Glucocorticoid receptor-like (DNA-binding domain)"/>
    <property type="match status" value="3"/>
</dbReference>
<evidence type="ECO:0000256" key="9">
    <source>
        <dbReference type="SAM" id="Phobius"/>
    </source>
</evidence>
<keyword evidence="9" id="KW-0812">Transmembrane</keyword>
<proteinExistence type="predicted"/>
<evidence type="ECO:0000256" key="4">
    <source>
        <dbReference type="ARBA" id="ARBA00022737"/>
    </source>
</evidence>
<feature type="domain" description="LIM zinc-binding" evidence="10">
    <location>
        <begin position="123"/>
        <end position="183"/>
    </location>
</feature>
<accession>A0A9J6GFW9</accession>
<dbReference type="OrthoDB" id="10249433at2759"/>
<keyword evidence="2" id="KW-0517">Myogenesis</keyword>
<dbReference type="GO" id="GO:0060537">
    <property type="term" value="P:muscle tissue development"/>
    <property type="evidence" value="ECO:0007669"/>
    <property type="project" value="UniProtKB-ARBA"/>
</dbReference>
<keyword evidence="7" id="KW-0539">Nucleus</keyword>
<comment type="subcellular location">
    <subcellularLocation>
        <location evidence="1">Nucleus</location>
    </subcellularLocation>
</comment>
<evidence type="ECO:0000259" key="10">
    <source>
        <dbReference type="PROSITE" id="PS50023"/>
    </source>
</evidence>
<dbReference type="PROSITE" id="PS00478">
    <property type="entry name" value="LIM_DOMAIN_1"/>
    <property type="match status" value="1"/>
</dbReference>
<dbReference type="InterPro" id="IPR001781">
    <property type="entry name" value="Znf_LIM"/>
</dbReference>
<evidence type="ECO:0000256" key="5">
    <source>
        <dbReference type="ARBA" id="ARBA00022833"/>
    </source>
</evidence>
<dbReference type="Proteomes" id="UP000821853">
    <property type="component" value="Chromosome 4"/>
</dbReference>
<feature type="transmembrane region" description="Helical" evidence="9">
    <location>
        <begin position="217"/>
        <end position="238"/>
    </location>
</feature>
<dbReference type="VEuPathDB" id="VectorBase:HLOH_054144"/>
<dbReference type="Gene3D" id="2.10.110.10">
    <property type="entry name" value="Cysteine Rich Protein"/>
    <property type="match status" value="2"/>
</dbReference>
<keyword evidence="5 8" id="KW-0862">Zinc</keyword>
<evidence type="ECO:0000256" key="2">
    <source>
        <dbReference type="ARBA" id="ARBA00022541"/>
    </source>
</evidence>
<dbReference type="GO" id="GO:0030018">
    <property type="term" value="C:Z disc"/>
    <property type="evidence" value="ECO:0007669"/>
    <property type="project" value="UniProtKB-ARBA"/>
</dbReference>
<keyword evidence="12" id="KW-1185">Reference proteome</keyword>
<evidence type="ECO:0000256" key="7">
    <source>
        <dbReference type="ARBA" id="ARBA00023242"/>
    </source>
</evidence>
<feature type="domain" description="LIM zinc-binding" evidence="10">
    <location>
        <begin position="3"/>
        <end position="65"/>
    </location>
</feature>
<dbReference type="GO" id="GO:0007517">
    <property type="term" value="P:muscle organ development"/>
    <property type="evidence" value="ECO:0007669"/>
    <property type="project" value="UniProtKB-KW"/>
</dbReference>
<dbReference type="InterPro" id="IPR029058">
    <property type="entry name" value="AB_hydrolase_fold"/>
</dbReference>
<comment type="caution">
    <text evidence="11">The sequence shown here is derived from an EMBL/GenBank/DDBJ whole genome shotgun (WGS) entry which is preliminary data.</text>
</comment>
<protein>
    <recommendedName>
        <fullName evidence="10">LIM zinc-binding domain-containing protein</fullName>
    </recommendedName>
</protein>
<keyword evidence="9" id="KW-0472">Membrane</keyword>
<dbReference type="PANTHER" id="PTHR24215">
    <property type="entry name" value="RHO-GTPASE-ACTIVATING PROTEIN LRG1"/>
    <property type="match status" value="1"/>
</dbReference>
<dbReference type="PROSITE" id="PS50023">
    <property type="entry name" value="LIM_DOMAIN_2"/>
    <property type="match status" value="2"/>
</dbReference>
<dbReference type="Pfam" id="PF00561">
    <property type="entry name" value="Abhydrolase_1"/>
    <property type="match status" value="1"/>
</dbReference>
<dbReference type="Gene3D" id="3.40.50.1820">
    <property type="entry name" value="alpha/beta hydrolase"/>
    <property type="match status" value="1"/>
</dbReference>
<dbReference type="CDD" id="cd09326">
    <property type="entry name" value="LIM_CRP_like"/>
    <property type="match status" value="2"/>
</dbReference>
<name>A0A9J6GFW9_HAELO</name>
<evidence type="ECO:0000256" key="6">
    <source>
        <dbReference type="ARBA" id="ARBA00023038"/>
    </source>
</evidence>
<organism evidence="11 12">
    <name type="scientific">Haemaphysalis longicornis</name>
    <name type="common">Bush tick</name>
    <dbReference type="NCBI Taxonomy" id="44386"/>
    <lineage>
        <taxon>Eukaryota</taxon>
        <taxon>Metazoa</taxon>
        <taxon>Ecdysozoa</taxon>
        <taxon>Arthropoda</taxon>
        <taxon>Chelicerata</taxon>
        <taxon>Arachnida</taxon>
        <taxon>Acari</taxon>
        <taxon>Parasitiformes</taxon>
        <taxon>Ixodida</taxon>
        <taxon>Ixodoidea</taxon>
        <taxon>Ixodidae</taxon>
        <taxon>Haemaphysalinae</taxon>
        <taxon>Haemaphysalis</taxon>
    </lineage>
</organism>
<dbReference type="AlphaFoldDB" id="A0A9J6GFW9"/>
<keyword evidence="4" id="KW-0677">Repeat</keyword>
<dbReference type="FunFam" id="2.10.110.10:FF:000001">
    <property type="entry name" value="Cysteine and glycine-rich protein 1"/>
    <property type="match status" value="2"/>
</dbReference>
<evidence type="ECO:0000313" key="11">
    <source>
        <dbReference type="EMBL" id="KAH9373252.1"/>
    </source>
</evidence>
<dbReference type="SUPFAM" id="SSF53474">
    <property type="entry name" value="alpha/beta-Hydrolases"/>
    <property type="match status" value="1"/>
</dbReference>
<gene>
    <name evidence="11" type="ORF">HPB48_004997</name>
</gene>
<dbReference type="GO" id="GO:0030036">
    <property type="term" value="P:actin cytoskeleton organization"/>
    <property type="evidence" value="ECO:0007669"/>
    <property type="project" value="TreeGrafter"/>
</dbReference>
<keyword evidence="3 8" id="KW-0479">Metal-binding</keyword>
<dbReference type="GO" id="GO:0005634">
    <property type="term" value="C:nucleus"/>
    <property type="evidence" value="ECO:0007669"/>
    <property type="project" value="UniProtKB-SubCell"/>
</dbReference>
<reference evidence="11 12" key="1">
    <citation type="journal article" date="2020" name="Cell">
        <title>Large-Scale Comparative Analyses of Tick Genomes Elucidate Their Genetic Diversity and Vector Capacities.</title>
        <authorList>
            <consortium name="Tick Genome and Microbiome Consortium (TIGMIC)"/>
            <person name="Jia N."/>
            <person name="Wang J."/>
            <person name="Shi W."/>
            <person name="Du L."/>
            <person name="Sun Y."/>
            <person name="Zhan W."/>
            <person name="Jiang J.F."/>
            <person name="Wang Q."/>
            <person name="Zhang B."/>
            <person name="Ji P."/>
            <person name="Bell-Sakyi L."/>
            <person name="Cui X.M."/>
            <person name="Yuan T.T."/>
            <person name="Jiang B.G."/>
            <person name="Yang W.F."/>
            <person name="Lam T.T."/>
            <person name="Chang Q.C."/>
            <person name="Ding S.J."/>
            <person name="Wang X.J."/>
            <person name="Zhu J.G."/>
            <person name="Ruan X.D."/>
            <person name="Zhao L."/>
            <person name="Wei J.T."/>
            <person name="Ye R.Z."/>
            <person name="Que T.C."/>
            <person name="Du C.H."/>
            <person name="Zhou Y.H."/>
            <person name="Cheng J.X."/>
            <person name="Dai P.F."/>
            <person name="Guo W.B."/>
            <person name="Han X.H."/>
            <person name="Huang E.J."/>
            <person name="Li L.F."/>
            <person name="Wei W."/>
            <person name="Gao Y.C."/>
            <person name="Liu J.Z."/>
            <person name="Shao H.Z."/>
            <person name="Wang X."/>
            <person name="Wang C.C."/>
            <person name="Yang T.C."/>
            <person name="Huo Q.B."/>
            <person name="Li W."/>
            <person name="Chen H.Y."/>
            <person name="Chen S.E."/>
            <person name="Zhou L.G."/>
            <person name="Ni X.B."/>
            <person name="Tian J.H."/>
            <person name="Sheng Y."/>
            <person name="Liu T."/>
            <person name="Pan Y.S."/>
            <person name="Xia L.Y."/>
            <person name="Li J."/>
            <person name="Zhao F."/>
            <person name="Cao W.C."/>
        </authorList>
    </citation>
    <scope>NUCLEOTIDE SEQUENCE [LARGE SCALE GENOMIC DNA]</scope>
    <source>
        <strain evidence="11">HaeL-2018</strain>
    </source>
</reference>
<dbReference type="GO" id="GO:0046872">
    <property type="term" value="F:metal ion binding"/>
    <property type="evidence" value="ECO:0007669"/>
    <property type="project" value="UniProtKB-KW"/>
</dbReference>
<evidence type="ECO:0000256" key="3">
    <source>
        <dbReference type="ARBA" id="ARBA00022723"/>
    </source>
</evidence>
<dbReference type="Pfam" id="PF00412">
    <property type="entry name" value="LIM"/>
    <property type="match status" value="2"/>
</dbReference>